<gene>
    <name evidence="7" type="ORF">WA026_009244</name>
</gene>
<organism evidence="7 8">
    <name type="scientific">Henosepilachna vigintioctopunctata</name>
    <dbReference type="NCBI Taxonomy" id="420089"/>
    <lineage>
        <taxon>Eukaryota</taxon>
        <taxon>Metazoa</taxon>
        <taxon>Ecdysozoa</taxon>
        <taxon>Arthropoda</taxon>
        <taxon>Hexapoda</taxon>
        <taxon>Insecta</taxon>
        <taxon>Pterygota</taxon>
        <taxon>Neoptera</taxon>
        <taxon>Endopterygota</taxon>
        <taxon>Coleoptera</taxon>
        <taxon>Polyphaga</taxon>
        <taxon>Cucujiformia</taxon>
        <taxon>Coccinelloidea</taxon>
        <taxon>Coccinellidae</taxon>
        <taxon>Epilachninae</taxon>
        <taxon>Epilachnini</taxon>
        <taxon>Henosepilachna</taxon>
    </lineage>
</organism>
<dbReference type="PROSITE" id="PS00135">
    <property type="entry name" value="TRYPSIN_SER"/>
    <property type="match status" value="1"/>
</dbReference>
<evidence type="ECO:0000256" key="4">
    <source>
        <dbReference type="ARBA" id="ARBA00023157"/>
    </source>
</evidence>
<dbReference type="FunFam" id="2.40.10.10:FF:000006">
    <property type="entry name" value="Serine proteinase stubble"/>
    <property type="match status" value="1"/>
</dbReference>
<dbReference type="GO" id="GO:0006508">
    <property type="term" value="P:proteolysis"/>
    <property type="evidence" value="ECO:0007669"/>
    <property type="project" value="UniProtKB-KW"/>
</dbReference>
<evidence type="ECO:0000256" key="5">
    <source>
        <dbReference type="RuleBase" id="RU363034"/>
    </source>
</evidence>
<dbReference type="PROSITE" id="PS50240">
    <property type="entry name" value="TRYPSIN_DOM"/>
    <property type="match status" value="1"/>
</dbReference>
<evidence type="ECO:0000313" key="8">
    <source>
        <dbReference type="Proteomes" id="UP001431783"/>
    </source>
</evidence>
<dbReference type="CDD" id="cd00190">
    <property type="entry name" value="Tryp_SPc"/>
    <property type="match status" value="1"/>
</dbReference>
<reference evidence="7 8" key="1">
    <citation type="submission" date="2023-03" db="EMBL/GenBank/DDBJ databases">
        <title>Genome insight into feeding habits of ladybird beetles.</title>
        <authorList>
            <person name="Li H.-S."/>
            <person name="Huang Y.-H."/>
            <person name="Pang H."/>
        </authorList>
    </citation>
    <scope>NUCLEOTIDE SEQUENCE [LARGE SCALE GENOMIC DNA]</scope>
    <source>
        <strain evidence="7">SYSU_2023b</strain>
        <tissue evidence="7">Whole body</tissue>
    </source>
</reference>
<accession>A0AAW1UYD1</accession>
<feature type="domain" description="Peptidase S1" evidence="6">
    <location>
        <begin position="99"/>
        <end position="332"/>
    </location>
</feature>
<dbReference type="PRINTS" id="PR00722">
    <property type="entry name" value="CHYMOTRYPSIN"/>
</dbReference>
<dbReference type="AlphaFoldDB" id="A0AAW1UYD1"/>
<sequence>MYPMDALIPKEKPLNEFPMNILQIHQSNNETETFFVSNIVNKTNSEIVASPNRDFLNWIYGIFNGENFKPLEVAGSDDKKPPGKCPTCNCGITNVMQRIVGGIVTKIKAYPWMVALTNKNRFFCGASAINSRYLLTAAHCTVGISKDSLTAVFLEHDRSDPSETKVFKKKIISILKHKSYLSGGNFDYDIALLKLENHIQFAGEMKPICLPTIGKSFTGMIGKALGWGATAEYGQVSSKLREVDVPIISNEDCRNTKYGNKITGNMICAGYPKEGGKDGCQGDSGGPLQVVNQTKNMIVGIVSWGEGCALKNYPGVYTRVNKFVTWIKANTRDACYCD</sequence>
<dbReference type="PANTHER" id="PTHR24252:SF7">
    <property type="entry name" value="HYALIN"/>
    <property type="match status" value="1"/>
</dbReference>
<evidence type="ECO:0000256" key="3">
    <source>
        <dbReference type="ARBA" id="ARBA00022825"/>
    </source>
</evidence>
<keyword evidence="4" id="KW-1015">Disulfide bond</keyword>
<keyword evidence="1 5" id="KW-0645">Protease</keyword>
<evidence type="ECO:0000256" key="1">
    <source>
        <dbReference type="ARBA" id="ARBA00022670"/>
    </source>
</evidence>
<dbReference type="PANTHER" id="PTHR24252">
    <property type="entry name" value="ACROSIN-RELATED"/>
    <property type="match status" value="1"/>
</dbReference>
<dbReference type="Proteomes" id="UP001431783">
    <property type="component" value="Unassembled WGS sequence"/>
</dbReference>
<comment type="caution">
    <text evidence="7">The sequence shown here is derived from an EMBL/GenBank/DDBJ whole genome shotgun (WGS) entry which is preliminary data.</text>
</comment>
<evidence type="ECO:0000256" key="2">
    <source>
        <dbReference type="ARBA" id="ARBA00022801"/>
    </source>
</evidence>
<evidence type="ECO:0000259" key="6">
    <source>
        <dbReference type="PROSITE" id="PS50240"/>
    </source>
</evidence>
<dbReference type="InterPro" id="IPR043504">
    <property type="entry name" value="Peptidase_S1_PA_chymotrypsin"/>
</dbReference>
<dbReference type="InterPro" id="IPR009003">
    <property type="entry name" value="Peptidase_S1_PA"/>
</dbReference>
<keyword evidence="8" id="KW-1185">Reference proteome</keyword>
<protein>
    <recommendedName>
        <fullName evidence="6">Peptidase S1 domain-containing protein</fullName>
    </recommendedName>
</protein>
<proteinExistence type="predicted"/>
<dbReference type="GO" id="GO:0004252">
    <property type="term" value="F:serine-type endopeptidase activity"/>
    <property type="evidence" value="ECO:0007669"/>
    <property type="project" value="InterPro"/>
</dbReference>
<dbReference type="SMART" id="SM00020">
    <property type="entry name" value="Tryp_SPc"/>
    <property type="match status" value="1"/>
</dbReference>
<dbReference type="InterPro" id="IPR033116">
    <property type="entry name" value="TRYPSIN_SER"/>
</dbReference>
<evidence type="ECO:0000313" key="7">
    <source>
        <dbReference type="EMBL" id="KAK9885017.1"/>
    </source>
</evidence>
<name>A0AAW1UYD1_9CUCU</name>
<dbReference type="PROSITE" id="PS00134">
    <property type="entry name" value="TRYPSIN_HIS"/>
    <property type="match status" value="1"/>
</dbReference>
<dbReference type="InterPro" id="IPR001314">
    <property type="entry name" value="Peptidase_S1A"/>
</dbReference>
<dbReference type="Pfam" id="PF00089">
    <property type="entry name" value="Trypsin"/>
    <property type="match status" value="1"/>
</dbReference>
<dbReference type="SUPFAM" id="SSF50494">
    <property type="entry name" value="Trypsin-like serine proteases"/>
    <property type="match status" value="1"/>
</dbReference>
<dbReference type="InterPro" id="IPR018114">
    <property type="entry name" value="TRYPSIN_HIS"/>
</dbReference>
<dbReference type="EMBL" id="JARQZJ010000094">
    <property type="protein sequence ID" value="KAK9885017.1"/>
    <property type="molecule type" value="Genomic_DNA"/>
</dbReference>
<keyword evidence="2 5" id="KW-0378">Hydrolase</keyword>
<dbReference type="InterPro" id="IPR001254">
    <property type="entry name" value="Trypsin_dom"/>
</dbReference>
<keyword evidence="3 5" id="KW-0720">Serine protease</keyword>
<dbReference type="Gene3D" id="2.40.10.10">
    <property type="entry name" value="Trypsin-like serine proteases"/>
    <property type="match status" value="1"/>
</dbReference>